<evidence type="ECO:0000256" key="23">
    <source>
        <dbReference type="ARBA" id="ARBA00047298"/>
    </source>
</evidence>
<comment type="catalytic activity">
    <reaction evidence="23">
        <text>L-threonyl-[protein] + ATP = O-phospho-L-threonyl-[protein] + ADP + H(+)</text>
        <dbReference type="Rhea" id="RHEA:46608"/>
        <dbReference type="Rhea" id="RHEA-COMP:11060"/>
        <dbReference type="Rhea" id="RHEA-COMP:11605"/>
        <dbReference type="ChEBI" id="CHEBI:15378"/>
        <dbReference type="ChEBI" id="CHEBI:30013"/>
        <dbReference type="ChEBI" id="CHEBI:30616"/>
        <dbReference type="ChEBI" id="CHEBI:61977"/>
        <dbReference type="ChEBI" id="CHEBI:456216"/>
        <dbReference type="EC" id="2.7.11.12"/>
    </reaction>
</comment>
<dbReference type="Pfam" id="PF00027">
    <property type="entry name" value="cNMP_binding"/>
    <property type="match status" value="3"/>
</dbReference>
<sequence>MSLLNKLKTGKFSSGNVSISGSTGNSANTARFIREDDALETNKESREVNGDNLELKKNGFSSVVKLAQSPEIKLPSKKIDNGTGQYGERNEHDSSVFSIEKEDEEEKINVVKHLKDRDKNEEDVKTISKALGENLVATSLNDSEIKSLVESMHYYDYNSGEIVFRQGSSGFYFFVVSCGVFEVIVDQKRVNLLTKGTAFGELALIHNTPRSATIKVLEKGGLWGLGRSTFRDTLRQISSRNYEENRQFIDSLSIFSGLTKNQKNLLSEALVREVFAKDQVIIREKEIGNVLYMIKSGIVDVFVSGTYIRSLNEGDAFGERSLMFDEPRSATVIAAATTECLTLNGCILTQIIGSLAQVLSKNLVSQSLQNSPIFKQFTKSQMQIILDKILFREYTKGAVLTSHDTKTLNMRAFVILEGEVKVVLPSNWLNNRRSLQSSSTGGVASIGGVSGVGGIGGMRSFGSMAIDKSIGSVNNYSLSDFISVSLGRGDYFGDDFVFHPKIPFSCRIEMKTDTKLGVITSSMLSECFGDENVDVGLEINRKIDSMKSCFVFQYISEQQLSLLVKSLRPIKFTSGEKIIVQGEKGTAFYIIQLGEVAVYRNNKFIKYLYKGDYFGERALLYDEARSATIEAATPEVHLWTVDKEAFLKIIEPPMRLYLDERIKLQETRVQINELKEIQLIGKGTFGTVSLVQNVKNGNKYALKKIPKNRILNHNMQMHVRLERSILALNDHPFIIKLIRTFKDSENVYLLTELVSGGELYDALKRIGILTRYQSQFYIGSIILALEYLHERSIVYRDLKPENILLDSQGYIKLIDFGCAKKLIGRSYTLVGTPHYMAPEVILGKGYNLSCDSWAIGVCLYEFLCGKLPFGIDAVDHLEIFRDILTSKLVFPKHLTDIDSINIIKRLLCRVPEVRMGCSATGYKEIKDNVFFKDFSFDRLLGRSYVAPLVRKHQVFANYSNSENKSINDKLNNNLASEIDNNLNIKSHNGVGTEISPEGSSGQIFEDFDWDHDF</sequence>
<organism evidence="29 30">
    <name type="scientific">Cryptosporidium xiaoi</name>
    <dbReference type="NCBI Taxonomy" id="659607"/>
    <lineage>
        <taxon>Eukaryota</taxon>
        <taxon>Sar</taxon>
        <taxon>Alveolata</taxon>
        <taxon>Apicomplexa</taxon>
        <taxon>Conoidasida</taxon>
        <taxon>Coccidia</taxon>
        <taxon>Eucoccidiorida</taxon>
        <taxon>Eimeriorina</taxon>
        <taxon>Cryptosporidiidae</taxon>
        <taxon>Cryptosporidium</taxon>
    </lineage>
</organism>
<dbReference type="PROSITE" id="PS00888">
    <property type="entry name" value="CNMP_BINDING_1"/>
    <property type="match status" value="1"/>
</dbReference>
<dbReference type="PROSITE" id="PS00107">
    <property type="entry name" value="PROTEIN_KINASE_ATP"/>
    <property type="match status" value="1"/>
</dbReference>
<reference evidence="29 30" key="1">
    <citation type="submission" date="2023-10" db="EMBL/GenBank/DDBJ databases">
        <title>Comparative genomics analysis reveals potential genetic determinants of host preference in Cryptosporidium xiaoi.</title>
        <authorList>
            <person name="Xiao L."/>
            <person name="Li J."/>
        </authorList>
    </citation>
    <scope>NUCLEOTIDE SEQUENCE [LARGE SCALE GENOMIC DNA]</scope>
    <source>
        <strain evidence="29 30">52996</strain>
    </source>
</reference>
<dbReference type="PROSITE" id="PS00108">
    <property type="entry name" value="PROTEIN_KINASE_ST"/>
    <property type="match status" value="1"/>
</dbReference>
<dbReference type="GO" id="GO:0004692">
    <property type="term" value="F:cGMP-dependent protein kinase activity"/>
    <property type="evidence" value="ECO:0007669"/>
    <property type="project" value="UniProtKB-EC"/>
</dbReference>
<keyword evidence="9" id="KW-0723">Serine/threonine-protein kinase</keyword>
<dbReference type="InterPro" id="IPR000595">
    <property type="entry name" value="cNMP-bd_dom"/>
</dbReference>
<dbReference type="CDD" id="cd00038">
    <property type="entry name" value="CAP_ED"/>
    <property type="match status" value="3"/>
</dbReference>
<dbReference type="EMBL" id="JAWDEY010000011">
    <property type="protein sequence ID" value="KAK6589661.1"/>
    <property type="molecule type" value="Genomic_DNA"/>
</dbReference>
<evidence type="ECO:0000256" key="25">
    <source>
        <dbReference type="PROSITE-ProRule" id="PRU10141"/>
    </source>
</evidence>
<protein>
    <recommendedName>
        <fullName evidence="22">cGMP-dependent protein kinase</fullName>
        <ecNumber evidence="6">2.7.11.12</ecNumber>
    </recommendedName>
</protein>
<dbReference type="PRINTS" id="PR00103">
    <property type="entry name" value="CAMPKINASE"/>
</dbReference>
<keyword evidence="14 25" id="KW-0547">Nucleotide-binding</keyword>
<evidence type="ECO:0000313" key="30">
    <source>
        <dbReference type="Proteomes" id="UP001311799"/>
    </source>
</evidence>
<dbReference type="PANTHER" id="PTHR24353">
    <property type="entry name" value="CYCLIC NUCLEOTIDE-DEPENDENT PROTEIN KINASE"/>
    <property type="match status" value="1"/>
</dbReference>
<evidence type="ECO:0000256" key="14">
    <source>
        <dbReference type="ARBA" id="ARBA00022741"/>
    </source>
</evidence>
<comment type="caution">
    <text evidence="29">The sequence shown here is derived from an EMBL/GenBank/DDBJ whole genome shotgun (WGS) entry which is preliminary data.</text>
</comment>
<dbReference type="GO" id="GO:0005524">
    <property type="term" value="F:ATP binding"/>
    <property type="evidence" value="ECO:0007669"/>
    <property type="project" value="UniProtKB-UniRule"/>
</dbReference>
<evidence type="ECO:0000256" key="3">
    <source>
        <dbReference type="ARBA" id="ARBA00004496"/>
    </source>
</evidence>
<keyword evidence="7" id="KW-1003">Cell membrane</keyword>
<evidence type="ECO:0000256" key="18">
    <source>
        <dbReference type="ARBA" id="ARBA00022992"/>
    </source>
</evidence>
<keyword evidence="16 25" id="KW-0067">ATP-binding</keyword>
<dbReference type="GO" id="GO:0005886">
    <property type="term" value="C:plasma membrane"/>
    <property type="evidence" value="ECO:0007669"/>
    <property type="project" value="UniProtKB-SubCell"/>
</dbReference>
<gene>
    <name evidence="29" type="ORF">RS030_154</name>
</gene>
<evidence type="ECO:0000256" key="13">
    <source>
        <dbReference type="ARBA" id="ARBA00022723"/>
    </source>
</evidence>
<keyword evidence="18" id="KW-0142">cGMP-binding</keyword>
<dbReference type="PROSITE" id="PS50011">
    <property type="entry name" value="PROTEIN_KINASE_DOM"/>
    <property type="match status" value="1"/>
</dbReference>
<keyword evidence="10" id="KW-0140">cGMP</keyword>
<evidence type="ECO:0000256" key="1">
    <source>
        <dbReference type="ARBA" id="ARBA00001946"/>
    </source>
</evidence>
<feature type="domain" description="Protein kinase" evidence="27">
    <location>
        <begin position="674"/>
        <end position="931"/>
    </location>
</feature>
<comment type="similarity">
    <text evidence="4">Belongs to the protein kinase superfamily. AGC Ser/Thr protein kinase family. cGMP subfamily.</text>
</comment>
<dbReference type="InterPro" id="IPR000719">
    <property type="entry name" value="Prot_kinase_dom"/>
</dbReference>
<dbReference type="CDD" id="cd05572">
    <property type="entry name" value="STKc_cGK"/>
    <property type="match status" value="1"/>
</dbReference>
<evidence type="ECO:0000256" key="12">
    <source>
        <dbReference type="ARBA" id="ARBA00022707"/>
    </source>
</evidence>
<evidence type="ECO:0000256" key="7">
    <source>
        <dbReference type="ARBA" id="ARBA00022475"/>
    </source>
</evidence>
<feature type="domain" description="Cyclic nucleotide-binding" evidence="28">
    <location>
        <begin position="551"/>
        <end position="650"/>
    </location>
</feature>
<keyword evidence="21" id="KW-0449">Lipoprotein</keyword>
<evidence type="ECO:0000256" key="8">
    <source>
        <dbReference type="ARBA" id="ARBA00022490"/>
    </source>
</evidence>
<dbReference type="InterPro" id="IPR035014">
    <property type="entry name" value="STKc_cGK"/>
</dbReference>
<accession>A0AAV9XY99</accession>
<evidence type="ECO:0000256" key="22">
    <source>
        <dbReference type="ARBA" id="ARBA00024113"/>
    </source>
</evidence>
<dbReference type="Gene3D" id="3.30.200.20">
    <property type="entry name" value="Phosphorylase Kinase, domain 1"/>
    <property type="match status" value="1"/>
</dbReference>
<dbReference type="InterPro" id="IPR014710">
    <property type="entry name" value="RmlC-like_jellyroll"/>
</dbReference>
<dbReference type="Proteomes" id="UP001311799">
    <property type="component" value="Unassembled WGS sequence"/>
</dbReference>
<feature type="domain" description="Cyclic nucleotide-binding" evidence="28">
    <location>
        <begin position="254"/>
        <end position="363"/>
    </location>
</feature>
<name>A0AAV9XY99_9CRYT</name>
<evidence type="ECO:0000259" key="28">
    <source>
        <dbReference type="PROSITE" id="PS50042"/>
    </source>
</evidence>
<keyword evidence="11" id="KW-0808">Transferase</keyword>
<keyword evidence="12" id="KW-0519">Myristate</keyword>
<dbReference type="Gene3D" id="2.60.120.10">
    <property type="entry name" value="Jelly Rolls"/>
    <property type="match status" value="4"/>
</dbReference>
<comment type="subcellular location">
    <subcellularLocation>
        <location evidence="2">Cell membrane</location>
        <topology evidence="2">Lipid-anchor</topology>
    </subcellularLocation>
    <subcellularLocation>
        <location evidence="3">Cytoplasm</location>
    </subcellularLocation>
</comment>
<evidence type="ECO:0000256" key="15">
    <source>
        <dbReference type="ARBA" id="ARBA00022777"/>
    </source>
</evidence>
<dbReference type="InterPro" id="IPR011009">
    <property type="entry name" value="Kinase-like_dom_sf"/>
</dbReference>
<keyword evidence="13" id="KW-0479">Metal-binding</keyword>
<evidence type="ECO:0000256" key="11">
    <source>
        <dbReference type="ARBA" id="ARBA00022679"/>
    </source>
</evidence>
<evidence type="ECO:0000256" key="6">
    <source>
        <dbReference type="ARBA" id="ARBA00012428"/>
    </source>
</evidence>
<evidence type="ECO:0000256" key="24">
    <source>
        <dbReference type="ARBA" id="ARBA00047462"/>
    </source>
</evidence>
<dbReference type="SUPFAM" id="SSF51206">
    <property type="entry name" value="cAMP-binding domain-like"/>
    <property type="match status" value="4"/>
</dbReference>
<evidence type="ECO:0000256" key="5">
    <source>
        <dbReference type="ARBA" id="ARBA00011245"/>
    </source>
</evidence>
<comment type="cofactor">
    <cofactor evidence="1">
        <name>Mg(2+)</name>
        <dbReference type="ChEBI" id="CHEBI:18420"/>
    </cofactor>
</comment>
<feature type="domain" description="Cyclic nucleotide-binding" evidence="28">
    <location>
        <begin position="136"/>
        <end position="251"/>
    </location>
</feature>
<dbReference type="PROSITE" id="PS50042">
    <property type="entry name" value="CNMP_BINDING_3"/>
    <property type="match status" value="3"/>
</dbReference>
<evidence type="ECO:0000256" key="16">
    <source>
        <dbReference type="ARBA" id="ARBA00022840"/>
    </source>
</evidence>
<evidence type="ECO:0000256" key="21">
    <source>
        <dbReference type="ARBA" id="ARBA00023288"/>
    </source>
</evidence>
<dbReference type="GO" id="GO:0005737">
    <property type="term" value="C:cytoplasm"/>
    <property type="evidence" value="ECO:0007669"/>
    <property type="project" value="UniProtKB-SubCell"/>
</dbReference>
<keyword evidence="17" id="KW-0460">Magnesium</keyword>
<evidence type="ECO:0000313" key="29">
    <source>
        <dbReference type="EMBL" id="KAK6589661.1"/>
    </source>
</evidence>
<evidence type="ECO:0000256" key="9">
    <source>
        <dbReference type="ARBA" id="ARBA00022527"/>
    </source>
</evidence>
<evidence type="ECO:0000259" key="27">
    <source>
        <dbReference type="PROSITE" id="PS50011"/>
    </source>
</evidence>
<dbReference type="GO" id="GO:0005952">
    <property type="term" value="C:cAMP-dependent protein kinase complex"/>
    <property type="evidence" value="ECO:0007669"/>
    <property type="project" value="TreeGrafter"/>
</dbReference>
<dbReference type="InterPro" id="IPR008271">
    <property type="entry name" value="Ser/Thr_kinase_AS"/>
</dbReference>
<comment type="catalytic activity">
    <reaction evidence="24">
        <text>L-seryl-[protein] + ATP = O-phospho-L-seryl-[protein] + ADP + H(+)</text>
        <dbReference type="Rhea" id="RHEA:17989"/>
        <dbReference type="Rhea" id="RHEA-COMP:9863"/>
        <dbReference type="Rhea" id="RHEA-COMP:11604"/>
        <dbReference type="ChEBI" id="CHEBI:15378"/>
        <dbReference type="ChEBI" id="CHEBI:29999"/>
        <dbReference type="ChEBI" id="CHEBI:30616"/>
        <dbReference type="ChEBI" id="CHEBI:83421"/>
        <dbReference type="ChEBI" id="CHEBI:456216"/>
        <dbReference type="EC" id="2.7.11.12"/>
    </reaction>
</comment>
<evidence type="ECO:0000256" key="17">
    <source>
        <dbReference type="ARBA" id="ARBA00022842"/>
    </source>
</evidence>
<evidence type="ECO:0000256" key="19">
    <source>
        <dbReference type="ARBA" id="ARBA00023136"/>
    </source>
</evidence>
<evidence type="ECO:0000256" key="10">
    <source>
        <dbReference type="ARBA" id="ARBA00022535"/>
    </source>
</evidence>
<evidence type="ECO:0000256" key="26">
    <source>
        <dbReference type="SAM" id="MobiDB-lite"/>
    </source>
</evidence>
<feature type="binding site" evidence="25">
    <location>
        <position position="703"/>
    </location>
    <ligand>
        <name>ATP</name>
        <dbReference type="ChEBI" id="CHEBI:30616"/>
    </ligand>
</feature>
<dbReference type="SMART" id="SM00220">
    <property type="entry name" value="S_TKc"/>
    <property type="match status" value="1"/>
</dbReference>
<keyword evidence="20" id="KW-0564">Palmitate</keyword>
<keyword evidence="15 29" id="KW-0418">Kinase</keyword>
<evidence type="ECO:0000256" key="2">
    <source>
        <dbReference type="ARBA" id="ARBA00004193"/>
    </source>
</evidence>
<dbReference type="FunFam" id="1.10.510.10:FF:000571">
    <property type="entry name" value="Maternal embryonic leucine zipper kinase"/>
    <property type="match status" value="1"/>
</dbReference>
<dbReference type="EC" id="2.7.11.12" evidence="6"/>
<dbReference type="GO" id="GO:0030553">
    <property type="term" value="F:cGMP binding"/>
    <property type="evidence" value="ECO:0007669"/>
    <property type="project" value="UniProtKB-KW"/>
</dbReference>
<dbReference type="PANTHER" id="PTHR24353:SF37">
    <property type="entry name" value="CAMP-DEPENDENT PROTEIN KINASE CATALYTIC SUBUNIT PRKX"/>
    <property type="match status" value="1"/>
</dbReference>
<dbReference type="InterPro" id="IPR017441">
    <property type="entry name" value="Protein_kinase_ATP_BS"/>
</dbReference>
<keyword evidence="30" id="KW-1185">Reference proteome</keyword>
<dbReference type="GO" id="GO:0004691">
    <property type="term" value="F:cAMP-dependent protein kinase activity"/>
    <property type="evidence" value="ECO:0007669"/>
    <property type="project" value="TreeGrafter"/>
</dbReference>
<evidence type="ECO:0000256" key="4">
    <source>
        <dbReference type="ARBA" id="ARBA00006352"/>
    </source>
</evidence>
<dbReference type="Gene3D" id="1.10.510.10">
    <property type="entry name" value="Transferase(Phosphotransferase) domain 1"/>
    <property type="match status" value="1"/>
</dbReference>
<keyword evidence="19" id="KW-0472">Membrane</keyword>
<dbReference type="SMART" id="SM00100">
    <property type="entry name" value="cNMP"/>
    <property type="match status" value="3"/>
</dbReference>
<dbReference type="FunFam" id="2.60.120.10:FF:000068">
    <property type="entry name" value="cGMP-dependent protein kinase"/>
    <property type="match status" value="1"/>
</dbReference>
<keyword evidence="8" id="KW-0963">Cytoplasm</keyword>
<dbReference type="SUPFAM" id="SSF56112">
    <property type="entry name" value="Protein kinase-like (PK-like)"/>
    <property type="match status" value="1"/>
</dbReference>
<dbReference type="Pfam" id="PF00069">
    <property type="entry name" value="Pkinase"/>
    <property type="match status" value="1"/>
</dbReference>
<proteinExistence type="inferred from homology"/>
<dbReference type="GO" id="GO:0046872">
    <property type="term" value="F:metal ion binding"/>
    <property type="evidence" value="ECO:0007669"/>
    <property type="project" value="UniProtKB-KW"/>
</dbReference>
<evidence type="ECO:0000256" key="20">
    <source>
        <dbReference type="ARBA" id="ARBA00023139"/>
    </source>
</evidence>
<dbReference type="AlphaFoldDB" id="A0AAV9XY99"/>
<dbReference type="InterPro" id="IPR018490">
    <property type="entry name" value="cNMP-bd_dom_sf"/>
</dbReference>
<feature type="region of interest" description="Disordered" evidence="26">
    <location>
        <begin position="75"/>
        <end position="95"/>
    </location>
</feature>
<dbReference type="InterPro" id="IPR018488">
    <property type="entry name" value="cNMP-bd_CS"/>
</dbReference>
<comment type="subunit">
    <text evidence="5">Monomer.</text>
</comment>
<dbReference type="PROSITE" id="PS00889">
    <property type="entry name" value="CNMP_BINDING_2"/>
    <property type="match status" value="3"/>
</dbReference>